<dbReference type="KEGG" id="dov:DSCO28_55260"/>
<accession>A0A5K7ZXY2</accession>
<proteinExistence type="predicted"/>
<organism evidence="1 2">
    <name type="scientific">Desulfosarcina ovata subsp. sediminis</name>
    <dbReference type="NCBI Taxonomy" id="885957"/>
    <lineage>
        <taxon>Bacteria</taxon>
        <taxon>Pseudomonadati</taxon>
        <taxon>Thermodesulfobacteriota</taxon>
        <taxon>Desulfobacteria</taxon>
        <taxon>Desulfobacterales</taxon>
        <taxon>Desulfosarcinaceae</taxon>
        <taxon>Desulfosarcina</taxon>
    </lineage>
</organism>
<dbReference type="Proteomes" id="UP000425960">
    <property type="component" value="Chromosome"/>
</dbReference>
<dbReference type="EMBL" id="AP021876">
    <property type="protein sequence ID" value="BBO84960.1"/>
    <property type="molecule type" value="Genomic_DNA"/>
</dbReference>
<name>A0A5K7ZXY2_9BACT</name>
<evidence type="ECO:0000313" key="2">
    <source>
        <dbReference type="Proteomes" id="UP000425960"/>
    </source>
</evidence>
<sequence>MEFPKQIHDFMLHDVAGNWTYKGKVLQSANYIRLGSRMNLFIQTVADKEGNLEYIIRLRDSFVRGGIRTMEEAVQIAKEIIEENKLFIEKSVL</sequence>
<evidence type="ECO:0000313" key="1">
    <source>
        <dbReference type="EMBL" id="BBO84960.1"/>
    </source>
</evidence>
<gene>
    <name evidence="1" type="ORF">DSCO28_55260</name>
</gene>
<dbReference type="AlphaFoldDB" id="A0A5K7ZXY2"/>
<protein>
    <submittedName>
        <fullName evidence="1">Uncharacterized protein</fullName>
    </submittedName>
</protein>
<dbReference type="RefSeq" id="WP_155312588.1">
    <property type="nucleotide sequence ID" value="NZ_AP021876.1"/>
</dbReference>
<reference evidence="1 2" key="1">
    <citation type="submission" date="2019-11" db="EMBL/GenBank/DDBJ databases">
        <title>Comparative genomics of hydrocarbon-degrading Desulfosarcina strains.</title>
        <authorList>
            <person name="Watanabe M."/>
            <person name="Kojima H."/>
            <person name="Fukui M."/>
        </authorList>
    </citation>
    <scope>NUCLEOTIDE SEQUENCE [LARGE SCALE GENOMIC DNA]</scope>
    <source>
        <strain evidence="1 2">28bB2T</strain>
    </source>
</reference>